<comment type="caution">
    <text evidence="15">The sequence shown here is derived from an EMBL/GenBank/DDBJ whole genome shotgun (WGS) entry which is preliminary data.</text>
</comment>
<proteinExistence type="inferred from homology"/>
<sequence>MGFVVYSAICAYFMPGPVVQGLPLPSLKGNTLKYLCNGLSSWYLTLFLSAVLHVTDVFRLTAIIDNFGSIMTVAIIWGFTMSHPCLFERILNPRIGHLNLKMWAMSRVPWPVLFYTSVSCAIKQYELSGSVSAPIAFMVLAHWLYCNALQKGEECIPASWDIFYEKDGKW</sequence>
<dbReference type="EMBL" id="JAANIT010005937">
    <property type="protein sequence ID" value="KAG1531060.1"/>
    <property type="molecule type" value="Genomic_DNA"/>
</dbReference>
<keyword evidence="10" id="KW-0443">Lipid metabolism</keyword>
<dbReference type="GO" id="GO:0005789">
    <property type="term" value="C:endoplasmic reticulum membrane"/>
    <property type="evidence" value="ECO:0007669"/>
    <property type="project" value="TreeGrafter"/>
</dbReference>
<evidence type="ECO:0000256" key="13">
    <source>
        <dbReference type="ARBA" id="ARBA00023221"/>
    </source>
</evidence>
<name>A0A9P6XRU9_RHIOR</name>
<evidence type="ECO:0000256" key="7">
    <source>
        <dbReference type="ARBA" id="ARBA00022989"/>
    </source>
</evidence>
<dbReference type="AlphaFoldDB" id="A0A9P6XRU9"/>
<evidence type="ECO:0000256" key="11">
    <source>
        <dbReference type="ARBA" id="ARBA00023136"/>
    </source>
</evidence>
<keyword evidence="6" id="KW-0752">Steroid biosynthesis</keyword>
<evidence type="ECO:0000256" key="4">
    <source>
        <dbReference type="ARBA" id="ARBA00022692"/>
    </source>
</evidence>
<feature type="transmembrane region" description="Helical" evidence="14">
    <location>
        <begin position="60"/>
        <end position="79"/>
    </location>
</feature>
<keyword evidence="9" id="KW-0756">Sterol biosynthesis</keyword>
<keyword evidence="11 14" id="KW-0472">Membrane</keyword>
<evidence type="ECO:0000313" key="15">
    <source>
        <dbReference type="EMBL" id="KAG1531060.1"/>
    </source>
</evidence>
<protein>
    <submittedName>
        <fullName evidence="15">Uncharacterized protein</fullName>
    </submittedName>
</protein>
<dbReference type="GO" id="GO:0000246">
    <property type="term" value="F:Delta24(24-1) sterol reductase activity"/>
    <property type="evidence" value="ECO:0007669"/>
    <property type="project" value="TreeGrafter"/>
</dbReference>
<evidence type="ECO:0000256" key="12">
    <source>
        <dbReference type="ARBA" id="ARBA00023166"/>
    </source>
</evidence>
<reference evidence="15" key="1">
    <citation type="journal article" date="2020" name="Microb. Genom.">
        <title>Genetic diversity of clinical and environmental Mucorales isolates obtained from an investigation of mucormycosis cases among solid organ transplant recipients.</title>
        <authorList>
            <person name="Nguyen M.H."/>
            <person name="Kaul D."/>
            <person name="Muto C."/>
            <person name="Cheng S.J."/>
            <person name="Richter R.A."/>
            <person name="Bruno V.M."/>
            <person name="Liu G."/>
            <person name="Beyhan S."/>
            <person name="Sundermann A.J."/>
            <person name="Mounaud S."/>
            <person name="Pasculle A.W."/>
            <person name="Nierman W.C."/>
            <person name="Driscoll E."/>
            <person name="Cumbie R."/>
            <person name="Clancy C.J."/>
            <person name="Dupont C.L."/>
        </authorList>
    </citation>
    <scope>NUCLEOTIDE SEQUENCE</scope>
    <source>
        <strain evidence="15">GL16</strain>
    </source>
</reference>
<evidence type="ECO:0000256" key="14">
    <source>
        <dbReference type="SAM" id="Phobius"/>
    </source>
</evidence>
<keyword evidence="3" id="KW-0444">Lipid biosynthesis</keyword>
<evidence type="ECO:0000256" key="6">
    <source>
        <dbReference type="ARBA" id="ARBA00022955"/>
    </source>
</evidence>
<organism evidence="15 16">
    <name type="scientific">Rhizopus oryzae</name>
    <name type="common">Mucormycosis agent</name>
    <name type="synonym">Rhizopus arrhizus var. delemar</name>
    <dbReference type="NCBI Taxonomy" id="64495"/>
    <lineage>
        <taxon>Eukaryota</taxon>
        <taxon>Fungi</taxon>
        <taxon>Fungi incertae sedis</taxon>
        <taxon>Mucoromycota</taxon>
        <taxon>Mucoromycotina</taxon>
        <taxon>Mucoromycetes</taxon>
        <taxon>Mucorales</taxon>
        <taxon>Mucorineae</taxon>
        <taxon>Rhizopodaceae</taxon>
        <taxon>Rhizopus</taxon>
    </lineage>
</organism>
<keyword evidence="5" id="KW-0521">NADP</keyword>
<keyword evidence="12" id="KW-1207">Sterol metabolism</keyword>
<dbReference type="InterPro" id="IPR001171">
    <property type="entry name" value="ERG24_DHCR-like"/>
</dbReference>
<dbReference type="PANTHER" id="PTHR21257">
    <property type="entry name" value="DELTA(14)-STEROL REDUCTASE"/>
    <property type="match status" value="1"/>
</dbReference>
<keyword evidence="7 14" id="KW-1133">Transmembrane helix</keyword>
<comment type="subcellular location">
    <subcellularLocation>
        <location evidence="1">Membrane</location>
        <topology evidence="1">Multi-pass membrane protein</topology>
    </subcellularLocation>
</comment>
<evidence type="ECO:0000313" key="16">
    <source>
        <dbReference type="Proteomes" id="UP000717996"/>
    </source>
</evidence>
<keyword evidence="8" id="KW-0560">Oxidoreductase</keyword>
<keyword evidence="4 14" id="KW-0812">Transmembrane</keyword>
<evidence type="ECO:0000256" key="8">
    <source>
        <dbReference type="ARBA" id="ARBA00023002"/>
    </source>
</evidence>
<gene>
    <name evidence="15" type="ORF">G6F51_013641</name>
</gene>
<keyword evidence="13" id="KW-0753">Steroid metabolism</keyword>
<dbReference type="Proteomes" id="UP000717996">
    <property type="component" value="Unassembled WGS sequence"/>
</dbReference>
<comment type="similarity">
    <text evidence="2">Belongs to the ERG4/ERG24 family.</text>
</comment>
<evidence type="ECO:0000256" key="10">
    <source>
        <dbReference type="ARBA" id="ARBA00023098"/>
    </source>
</evidence>
<accession>A0A9P6XRU9</accession>
<evidence type="ECO:0000256" key="5">
    <source>
        <dbReference type="ARBA" id="ARBA00022857"/>
    </source>
</evidence>
<dbReference type="Pfam" id="PF01222">
    <property type="entry name" value="ERG4_ERG24"/>
    <property type="match status" value="2"/>
</dbReference>
<evidence type="ECO:0000256" key="3">
    <source>
        <dbReference type="ARBA" id="ARBA00022516"/>
    </source>
</evidence>
<evidence type="ECO:0000256" key="2">
    <source>
        <dbReference type="ARBA" id="ARBA00005402"/>
    </source>
</evidence>
<evidence type="ECO:0000256" key="1">
    <source>
        <dbReference type="ARBA" id="ARBA00004141"/>
    </source>
</evidence>
<evidence type="ECO:0000256" key="9">
    <source>
        <dbReference type="ARBA" id="ARBA00023011"/>
    </source>
</evidence>
<dbReference type="PANTHER" id="PTHR21257:SF31">
    <property type="entry name" value="DELTA(24(24(1)))-STEROL REDUCTASE ERG4"/>
    <property type="match status" value="1"/>
</dbReference>
<dbReference type="GO" id="GO:0006696">
    <property type="term" value="P:ergosterol biosynthetic process"/>
    <property type="evidence" value="ECO:0007669"/>
    <property type="project" value="TreeGrafter"/>
</dbReference>